<dbReference type="Proteomes" id="UP001375743">
    <property type="component" value="Unassembled WGS sequence"/>
</dbReference>
<comment type="caution">
    <text evidence="11">The sequence shown here is derived from an EMBL/GenBank/DDBJ whole genome shotgun (WGS) entry which is preliminary data.</text>
</comment>
<dbReference type="InterPro" id="IPR036291">
    <property type="entry name" value="NAD(P)-bd_dom_sf"/>
</dbReference>
<dbReference type="Gene3D" id="3.40.50.720">
    <property type="entry name" value="NAD(P)-binding Rossmann-like Domain"/>
    <property type="match status" value="1"/>
</dbReference>
<evidence type="ECO:0000313" key="11">
    <source>
        <dbReference type="EMBL" id="MEK0085367.1"/>
    </source>
</evidence>
<keyword evidence="5 8" id="KW-0560">Oxidoreductase</keyword>
<comment type="catalytic activity">
    <reaction evidence="7 8">
        <text>shikimate + NADP(+) = 3-dehydroshikimate + NADPH + H(+)</text>
        <dbReference type="Rhea" id="RHEA:17737"/>
        <dbReference type="ChEBI" id="CHEBI:15378"/>
        <dbReference type="ChEBI" id="CHEBI:16630"/>
        <dbReference type="ChEBI" id="CHEBI:36208"/>
        <dbReference type="ChEBI" id="CHEBI:57783"/>
        <dbReference type="ChEBI" id="CHEBI:58349"/>
        <dbReference type="EC" id="1.1.1.25"/>
    </reaction>
</comment>
<dbReference type="InterPro" id="IPR022893">
    <property type="entry name" value="Shikimate_DH_fam"/>
</dbReference>
<dbReference type="SUPFAM" id="SSF53223">
    <property type="entry name" value="Aminoacid dehydrogenase-like, N-terminal domain"/>
    <property type="match status" value="1"/>
</dbReference>
<accession>A0ABU8XZK8</accession>
<protein>
    <recommendedName>
        <fullName evidence="2 8">Shikimate dehydrogenase (NADP(+))</fullName>
        <shortName evidence="8">SDH</shortName>
        <ecNumber evidence="2 8">1.1.1.25</ecNumber>
    </recommendedName>
</protein>
<gene>
    <name evidence="8" type="primary">aroE</name>
    <name evidence="11" type="ORF">U1T56_19620</name>
</gene>
<sequence>MLLSGKARLAGVMGWPVGHSLSPRLHGHWFERYRIDGTYVPLPVRPEDVALAFQALPRLGFLGWNVTVPHKEAAFRLVDEHDPAAARIGAVNTVLVQPDGRLLGLNTDGAGFLAHLRATAPSWTPAAGPVALLGAGGAARGIAVALLEAGVPSLRLTNRTPERAAALAEELARLGRGVELLPWAAREGAFLEGAALLVNATSLGMAGQPPLELSLTVLPRAAVVADIVYVPLETALLRAARRRGHVAVDGLGMLLHQAVPGFSHWGGVVPVVDEALRAAVLAGLAGG</sequence>
<comment type="caution">
    <text evidence="8">Lacks conserved residue(s) required for the propagation of feature annotation.</text>
</comment>
<feature type="active site" description="Proton acceptor" evidence="8">
    <location>
        <position position="71"/>
    </location>
</feature>
<dbReference type="RefSeq" id="WP_418161214.1">
    <property type="nucleotide sequence ID" value="NZ_JBBLZC010000025.1"/>
</dbReference>
<dbReference type="Pfam" id="PF08501">
    <property type="entry name" value="Shikimate_dh_N"/>
    <property type="match status" value="1"/>
</dbReference>
<feature type="domain" description="Quinate/shikimate 5-dehydrogenase/glutamyl-tRNA reductase" evidence="9">
    <location>
        <begin position="130"/>
        <end position="172"/>
    </location>
</feature>
<organism evidence="11 12">
    <name type="scientific">Benzoatithermus flavus</name>
    <dbReference type="NCBI Taxonomy" id="3108223"/>
    <lineage>
        <taxon>Bacteria</taxon>
        <taxon>Pseudomonadati</taxon>
        <taxon>Pseudomonadota</taxon>
        <taxon>Alphaproteobacteria</taxon>
        <taxon>Geminicoccales</taxon>
        <taxon>Geminicoccaceae</taxon>
        <taxon>Benzoatithermus</taxon>
    </lineage>
</organism>
<feature type="domain" description="Shikimate dehydrogenase substrate binding N-terminal" evidence="10">
    <location>
        <begin position="12"/>
        <end position="94"/>
    </location>
</feature>
<dbReference type="InterPro" id="IPR011342">
    <property type="entry name" value="Shikimate_DH"/>
</dbReference>
<dbReference type="InterPro" id="IPR046346">
    <property type="entry name" value="Aminoacid_DH-like_N_sf"/>
</dbReference>
<keyword evidence="12" id="KW-1185">Reference proteome</keyword>
<evidence type="ECO:0000313" key="12">
    <source>
        <dbReference type="Proteomes" id="UP001375743"/>
    </source>
</evidence>
<dbReference type="NCBIfam" id="NF001312">
    <property type="entry name" value="PRK00258.1-4"/>
    <property type="match status" value="1"/>
</dbReference>
<evidence type="ECO:0000256" key="2">
    <source>
        <dbReference type="ARBA" id="ARBA00012962"/>
    </source>
</evidence>
<feature type="binding site" evidence="8">
    <location>
        <position position="229"/>
    </location>
    <ligand>
        <name>shikimate</name>
        <dbReference type="ChEBI" id="CHEBI:36208"/>
    </ligand>
</feature>
<dbReference type="Pfam" id="PF01488">
    <property type="entry name" value="Shikimate_DH"/>
    <property type="match status" value="1"/>
</dbReference>
<dbReference type="EMBL" id="JBBLZC010000025">
    <property type="protein sequence ID" value="MEK0085367.1"/>
    <property type="molecule type" value="Genomic_DNA"/>
</dbReference>
<keyword evidence="6 8" id="KW-0057">Aromatic amino acid biosynthesis</keyword>
<comment type="similarity">
    <text evidence="8">Belongs to the shikimate dehydrogenase family.</text>
</comment>
<feature type="binding site" evidence="8">
    <location>
        <position position="108"/>
    </location>
    <ligand>
        <name>shikimate</name>
        <dbReference type="ChEBI" id="CHEBI:36208"/>
    </ligand>
</feature>
<comment type="subunit">
    <text evidence="8">Homodimer.</text>
</comment>
<comment type="pathway">
    <text evidence="1 8">Metabolic intermediate biosynthesis; chorismate biosynthesis; chorismate from D-erythrose 4-phosphate and phosphoenolpyruvate: step 4/7.</text>
</comment>
<dbReference type="InterPro" id="IPR013708">
    <property type="entry name" value="Shikimate_DH-bd_N"/>
</dbReference>
<evidence type="ECO:0000256" key="1">
    <source>
        <dbReference type="ARBA" id="ARBA00004871"/>
    </source>
</evidence>
<feature type="binding site" evidence="8">
    <location>
        <begin position="134"/>
        <end position="138"/>
    </location>
    <ligand>
        <name>NADP(+)</name>
        <dbReference type="ChEBI" id="CHEBI:58349"/>
    </ligand>
</feature>
<keyword evidence="4 8" id="KW-0521">NADP</keyword>
<dbReference type="CDD" id="cd01065">
    <property type="entry name" value="NAD_bind_Shikimate_DH"/>
    <property type="match status" value="1"/>
</dbReference>
<dbReference type="SUPFAM" id="SSF51735">
    <property type="entry name" value="NAD(P)-binding Rossmann-fold domains"/>
    <property type="match status" value="1"/>
</dbReference>
<proteinExistence type="inferred from homology"/>
<feature type="binding site" evidence="8">
    <location>
        <position position="92"/>
    </location>
    <ligand>
        <name>shikimate</name>
        <dbReference type="ChEBI" id="CHEBI:36208"/>
    </ligand>
</feature>
<keyword evidence="3 8" id="KW-0028">Amino-acid biosynthesis</keyword>
<evidence type="ECO:0000256" key="4">
    <source>
        <dbReference type="ARBA" id="ARBA00022857"/>
    </source>
</evidence>
<feature type="binding site" evidence="8">
    <location>
        <begin position="20"/>
        <end position="22"/>
    </location>
    <ligand>
        <name>shikimate</name>
        <dbReference type="ChEBI" id="CHEBI:36208"/>
    </ligand>
</feature>
<evidence type="ECO:0000259" key="9">
    <source>
        <dbReference type="Pfam" id="PF01488"/>
    </source>
</evidence>
<evidence type="ECO:0000256" key="6">
    <source>
        <dbReference type="ARBA" id="ARBA00023141"/>
    </source>
</evidence>
<dbReference type="EC" id="1.1.1.25" evidence="2 8"/>
<feature type="binding site" evidence="8">
    <location>
        <position position="227"/>
    </location>
    <ligand>
        <name>NADP(+)</name>
        <dbReference type="ChEBI" id="CHEBI:58349"/>
    </ligand>
</feature>
<reference evidence="11 12" key="1">
    <citation type="submission" date="2024-01" db="EMBL/GenBank/DDBJ databases">
        <title>Multi-omics insights into the function and evolution of sodium benzoate biodegradation pathways in Benzoatithermus flavus gen. nov., sp. nov. from hot spring.</title>
        <authorList>
            <person name="Hu C.-J."/>
            <person name="Li W.-J."/>
        </authorList>
    </citation>
    <scope>NUCLEOTIDE SEQUENCE [LARGE SCALE GENOMIC DNA]</scope>
    <source>
        <strain evidence="11 12">SYSU G07066</strain>
    </source>
</reference>
<evidence type="ECO:0000256" key="8">
    <source>
        <dbReference type="HAMAP-Rule" id="MF_00222"/>
    </source>
</evidence>
<dbReference type="GO" id="GO:0004764">
    <property type="term" value="F:shikimate 3-dehydrogenase (NADP+) activity"/>
    <property type="evidence" value="ECO:0007669"/>
    <property type="project" value="UniProtKB-EC"/>
</dbReference>
<dbReference type="PANTHER" id="PTHR21089">
    <property type="entry name" value="SHIKIMATE DEHYDROGENASE"/>
    <property type="match status" value="1"/>
</dbReference>
<dbReference type="PANTHER" id="PTHR21089:SF1">
    <property type="entry name" value="BIFUNCTIONAL 3-DEHYDROQUINATE DEHYDRATASE_SHIKIMATE DEHYDROGENASE, CHLOROPLASTIC"/>
    <property type="match status" value="1"/>
</dbReference>
<feature type="binding site" evidence="8">
    <location>
        <position position="67"/>
    </location>
    <ligand>
        <name>shikimate</name>
        <dbReference type="ChEBI" id="CHEBI:36208"/>
    </ligand>
</feature>
<feature type="binding site" evidence="8">
    <location>
        <position position="257"/>
    </location>
    <ligand>
        <name>shikimate</name>
        <dbReference type="ChEBI" id="CHEBI:36208"/>
    </ligand>
</feature>
<evidence type="ECO:0000256" key="7">
    <source>
        <dbReference type="ARBA" id="ARBA00049442"/>
    </source>
</evidence>
<feature type="binding site" evidence="8">
    <location>
        <begin position="158"/>
        <end position="163"/>
    </location>
    <ligand>
        <name>NADP(+)</name>
        <dbReference type="ChEBI" id="CHEBI:58349"/>
    </ligand>
</feature>
<comment type="function">
    <text evidence="8">Involved in the biosynthesis of the chorismate, which leads to the biosynthesis of aromatic amino acids. Catalyzes the reversible NADPH linked reduction of 3-dehydroshikimate (DHSA) to yield shikimate (SA).</text>
</comment>
<dbReference type="InterPro" id="IPR006151">
    <property type="entry name" value="Shikm_DH/Glu-tRNA_Rdtase"/>
</dbReference>
<evidence type="ECO:0000256" key="3">
    <source>
        <dbReference type="ARBA" id="ARBA00022605"/>
    </source>
</evidence>
<evidence type="ECO:0000259" key="10">
    <source>
        <dbReference type="Pfam" id="PF08501"/>
    </source>
</evidence>
<dbReference type="NCBIfam" id="TIGR00507">
    <property type="entry name" value="aroE"/>
    <property type="match status" value="1"/>
</dbReference>
<dbReference type="Gene3D" id="3.40.50.10860">
    <property type="entry name" value="Leucine Dehydrogenase, chain A, domain 1"/>
    <property type="match status" value="1"/>
</dbReference>
<evidence type="ECO:0000256" key="5">
    <source>
        <dbReference type="ARBA" id="ARBA00023002"/>
    </source>
</evidence>
<dbReference type="HAMAP" id="MF_00222">
    <property type="entry name" value="Shikimate_DH_AroE"/>
    <property type="match status" value="1"/>
</dbReference>
<name>A0ABU8XZK8_9PROT</name>
<feature type="binding site" evidence="8">
    <location>
        <position position="250"/>
    </location>
    <ligand>
        <name>NADP(+)</name>
        <dbReference type="ChEBI" id="CHEBI:58349"/>
    </ligand>
</feature>